<dbReference type="AlphaFoldDB" id="A0A8J7K138"/>
<evidence type="ECO:0000256" key="1">
    <source>
        <dbReference type="SAM" id="MobiDB-lite"/>
    </source>
</evidence>
<proteinExistence type="predicted"/>
<reference evidence="3 4" key="1">
    <citation type="submission" date="2020-10" db="EMBL/GenBank/DDBJ databases">
        <title>The genome sequence of Chitinilyticum litopenaei 4Y14.</title>
        <authorList>
            <person name="Liu Y."/>
        </authorList>
    </citation>
    <scope>NUCLEOTIDE SEQUENCE [LARGE SCALE GENOMIC DNA]</scope>
    <source>
        <strain evidence="3 4">4Y14</strain>
    </source>
</reference>
<feature type="domain" description="Dystroglycan-type cadherin-like" evidence="2">
    <location>
        <begin position="641"/>
        <end position="734"/>
    </location>
</feature>
<dbReference type="GO" id="GO:0016020">
    <property type="term" value="C:membrane"/>
    <property type="evidence" value="ECO:0007669"/>
    <property type="project" value="InterPro"/>
</dbReference>
<accession>A0A8J7K138</accession>
<feature type="domain" description="Dystroglycan-type cadherin-like" evidence="2">
    <location>
        <begin position="735"/>
        <end position="827"/>
    </location>
</feature>
<dbReference type="GO" id="GO:0005509">
    <property type="term" value="F:calcium ion binding"/>
    <property type="evidence" value="ECO:0007669"/>
    <property type="project" value="InterPro"/>
</dbReference>
<sequence length="872" mass="91208">MQMLSQKSEYAFSQVQHMSLDAPSEIAYTKNSRLSRGNAMKWHVGGLLSCVLLVYSCERLSSAPFDRSPEELNFPALDLSGSETAAPPLAAEGDPSPLTDLLGGDRAPDPGAPQVDFSANYSDPFGVITTGEGSLMAGGLVPLYGRFQLGPNYRELLVRAGIGLLDDQMVMVFTGRGLQTRQELDFGGSLASPWLREHAYGFDIAGKFFGMNVGAYSGVIQSATKDLGDVLIVQDTAESYIKYRQPRRVAGVKQVSAGLRLDSVISPTLKGGLALGGVQTSTDYSTGRKRTSSFSGDVQLDWLPFRGGRLLSTLGGDKDTILFRSRLLFPLASSFNGFAQCMTQYFQRSRDSTFACGVGVQYLFGNSGIPEFFSEEGSHFSIGELMSEVRRPPSYIYPVVLGGVPDGSAERTVELEIIKSGLGPGAEIDVVTGDLVVAPPPGQSCGALRDFSTVSGASLSFPMDVIEASSSGGREVIRFHSDRILKIMNGFGSLSSTEIRAMFEFCSIRIVASSGIFRISEISYSQNPVDHNPVVNAPRAINVTSTSFTIVNGISDSDGLRNVQYFVYEMTGPAPIARLRTAISSHKRAMLVSSNPNFNNLQPGVVYQIQTKAEVLNRSTGQYSLVESPLGSAKTLVATAPVLAPVPDQRGVVGTAFTLNLASFVTATNGDPVTGYTLGGTLPAGLSFNSSTGVLSGTPSAAATASLTLSARDKDGVSNSDSFVLTIAAALVPPVVGNVPDQSGVAGTAFTLNLASFVTATNGDPVTGYTLGGTLPAGVSFNSSTGVLSGTPSGAATASLTLSARDKDGVSNSDSFVLTIAAAPVPPVVGNVPDQSGVAGTAFTLNLASFVTATNGDPVTGYTLGGTLSRRG</sequence>
<dbReference type="EMBL" id="JADFUA010000001">
    <property type="protein sequence ID" value="MBE9608077.1"/>
    <property type="molecule type" value="Genomic_DNA"/>
</dbReference>
<dbReference type="InterPro" id="IPR006644">
    <property type="entry name" value="Cadg"/>
</dbReference>
<dbReference type="SMART" id="SM00736">
    <property type="entry name" value="CADG"/>
    <property type="match status" value="2"/>
</dbReference>
<name>A0A8J7K138_9NEIS</name>
<keyword evidence="4" id="KW-1185">Reference proteome</keyword>
<dbReference type="Proteomes" id="UP000604481">
    <property type="component" value="Unassembled WGS sequence"/>
</dbReference>
<feature type="region of interest" description="Disordered" evidence="1">
    <location>
        <begin position="84"/>
        <end position="113"/>
    </location>
</feature>
<dbReference type="Gene3D" id="2.60.40.10">
    <property type="entry name" value="Immunoglobulins"/>
    <property type="match status" value="2"/>
</dbReference>
<protein>
    <submittedName>
        <fullName evidence="3">Putative Ig domain-containing protein</fullName>
    </submittedName>
</protein>
<dbReference type="SUPFAM" id="SSF49313">
    <property type="entry name" value="Cadherin-like"/>
    <property type="match status" value="2"/>
</dbReference>
<organism evidence="3 4">
    <name type="scientific">Chitinilyticum piscinae</name>
    <dbReference type="NCBI Taxonomy" id="2866724"/>
    <lineage>
        <taxon>Bacteria</taxon>
        <taxon>Pseudomonadati</taxon>
        <taxon>Pseudomonadota</taxon>
        <taxon>Betaproteobacteria</taxon>
        <taxon>Neisseriales</taxon>
        <taxon>Chitinibacteraceae</taxon>
        <taxon>Chitinilyticum</taxon>
    </lineage>
</organism>
<dbReference type="InterPro" id="IPR013783">
    <property type="entry name" value="Ig-like_fold"/>
</dbReference>
<gene>
    <name evidence="3" type="ORF">INR99_01835</name>
</gene>
<comment type="caution">
    <text evidence="3">The sequence shown here is derived from an EMBL/GenBank/DDBJ whole genome shotgun (WGS) entry which is preliminary data.</text>
</comment>
<evidence type="ECO:0000313" key="4">
    <source>
        <dbReference type="Proteomes" id="UP000604481"/>
    </source>
</evidence>
<dbReference type="RefSeq" id="WP_194114579.1">
    <property type="nucleotide sequence ID" value="NZ_JADFUA010000001.1"/>
</dbReference>
<dbReference type="InterPro" id="IPR015919">
    <property type="entry name" value="Cadherin-like_sf"/>
</dbReference>
<evidence type="ECO:0000259" key="2">
    <source>
        <dbReference type="SMART" id="SM00736"/>
    </source>
</evidence>
<evidence type="ECO:0000313" key="3">
    <source>
        <dbReference type="EMBL" id="MBE9608077.1"/>
    </source>
</evidence>
<dbReference type="Pfam" id="PF05345">
    <property type="entry name" value="He_PIG"/>
    <property type="match status" value="2"/>
</dbReference>